<evidence type="ECO:0000313" key="1">
    <source>
        <dbReference type="EMBL" id="CAE0806059.1"/>
    </source>
</evidence>
<accession>A0A7S4FPK0</accession>
<proteinExistence type="predicted"/>
<gene>
    <name evidence="1" type="ORF">EGYM00163_LOCUS17185</name>
</gene>
<sequence>MRTSLLHCVLNEDWLPKGEEFLEVWVHDVPPAPQLVCPSKRGRFPIPREPLASQLRALNDTFRAELQAEFLARIFRLSLSSDLSDTVSTPVVDHWTFNCSGAGSIPGTVAKEPDRTLHRVDKNFSPFLHSSS</sequence>
<dbReference type="AlphaFoldDB" id="A0A7S4FPK0"/>
<name>A0A7S4FPK0_9EUGL</name>
<protein>
    <submittedName>
        <fullName evidence="1">Uncharacterized protein</fullName>
    </submittedName>
</protein>
<dbReference type="EMBL" id="HBJA01048641">
    <property type="protein sequence ID" value="CAE0806059.1"/>
    <property type="molecule type" value="Transcribed_RNA"/>
</dbReference>
<organism evidence="1">
    <name type="scientific">Eutreptiella gymnastica</name>
    <dbReference type="NCBI Taxonomy" id="73025"/>
    <lineage>
        <taxon>Eukaryota</taxon>
        <taxon>Discoba</taxon>
        <taxon>Euglenozoa</taxon>
        <taxon>Euglenida</taxon>
        <taxon>Spirocuta</taxon>
        <taxon>Euglenophyceae</taxon>
        <taxon>Eutreptiales</taxon>
        <taxon>Eutreptiaceae</taxon>
        <taxon>Eutreptiella</taxon>
    </lineage>
</organism>
<reference evidence="1" key="1">
    <citation type="submission" date="2021-01" db="EMBL/GenBank/DDBJ databases">
        <authorList>
            <person name="Corre E."/>
            <person name="Pelletier E."/>
            <person name="Niang G."/>
            <person name="Scheremetjew M."/>
            <person name="Finn R."/>
            <person name="Kale V."/>
            <person name="Holt S."/>
            <person name="Cochrane G."/>
            <person name="Meng A."/>
            <person name="Brown T."/>
            <person name="Cohen L."/>
        </authorList>
    </citation>
    <scope>NUCLEOTIDE SEQUENCE</scope>
    <source>
        <strain evidence="1">CCMP1594</strain>
    </source>
</reference>